<comment type="caution">
    <text evidence="1">The sequence shown here is derived from an EMBL/GenBank/DDBJ whole genome shotgun (WGS) entry which is preliminary data.</text>
</comment>
<evidence type="ECO:0000313" key="2">
    <source>
        <dbReference type="Proteomes" id="UP000216363"/>
    </source>
</evidence>
<name>A0A256GYG8_9HYPH</name>
<accession>A0A256GYG8</accession>
<reference evidence="1 2" key="1">
    <citation type="submission" date="2017-07" db="EMBL/GenBank/DDBJ databases">
        <title>Draft genome of Ochrobactrum lupini type strain LUP21.</title>
        <authorList>
            <person name="Krzyzanowska D.M."/>
            <person name="Jafra S."/>
        </authorList>
    </citation>
    <scope>NUCLEOTIDE SEQUENCE [LARGE SCALE GENOMIC DNA]</scope>
    <source>
        <strain evidence="1 2">LUP21</strain>
    </source>
</reference>
<protein>
    <submittedName>
        <fullName evidence="1">Uncharacterized protein</fullName>
    </submittedName>
</protein>
<organism evidence="1 2">
    <name type="scientific">Brucella lupini</name>
    <dbReference type="NCBI Taxonomy" id="255457"/>
    <lineage>
        <taxon>Bacteria</taxon>
        <taxon>Pseudomonadati</taxon>
        <taxon>Pseudomonadota</taxon>
        <taxon>Alphaproteobacteria</taxon>
        <taxon>Hyphomicrobiales</taxon>
        <taxon>Brucellaceae</taxon>
        <taxon>Brucella/Ochrobactrum group</taxon>
        <taxon>Brucella</taxon>
    </lineage>
</organism>
<gene>
    <name evidence="1" type="ORF">CES86_0362</name>
</gene>
<sequence length="42" mass="4838">MYPALHADWTHSSLLYIVDFNHFEESRDVRNTTSITAICLGI</sequence>
<proteinExistence type="predicted"/>
<dbReference type="AlphaFoldDB" id="A0A256GYG8"/>
<dbReference type="Proteomes" id="UP000216363">
    <property type="component" value="Unassembled WGS sequence"/>
</dbReference>
<evidence type="ECO:0000313" key="1">
    <source>
        <dbReference type="EMBL" id="OYR32008.1"/>
    </source>
</evidence>
<dbReference type="EMBL" id="NNRN01000031">
    <property type="protein sequence ID" value="OYR32008.1"/>
    <property type="molecule type" value="Genomic_DNA"/>
</dbReference>